<evidence type="ECO:0000256" key="4">
    <source>
        <dbReference type="SAM" id="SignalP"/>
    </source>
</evidence>
<evidence type="ECO:0000256" key="1">
    <source>
        <dbReference type="ARBA" id="ARBA00005964"/>
    </source>
</evidence>
<dbReference type="InterPro" id="IPR029058">
    <property type="entry name" value="AB_hydrolase_fold"/>
</dbReference>
<dbReference type="InterPro" id="IPR002018">
    <property type="entry name" value="CarbesteraseB"/>
</dbReference>
<name>A0A7J6U6T4_PEROL</name>
<organism evidence="6 7">
    <name type="scientific">Perkinsus olseni</name>
    <name type="common">Perkinsus atlanticus</name>
    <dbReference type="NCBI Taxonomy" id="32597"/>
    <lineage>
        <taxon>Eukaryota</taxon>
        <taxon>Sar</taxon>
        <taxon>Alveolata</taxon>
        <taxon>Perkinsozoa</taxon>
        <taxon>Perkinsea</taxon>
        <taxon>Perkinsida</taxon>
        <taxon>Perkinsidae</taxon>
        <taxon>Perkinsus</taxon>
    </lineage>
</organism>
<comment type="similarity">
    <text evidence="1">Belongs to the type-B carboxylesterase/lipase family.</text>
</comment>
<sequence length="712" mass="77989">MHFATILSAAFAALLMSGCSELDELEVTTAPGYQPLGDQTTQAPKTTTSTTTAAPNSHEVMTKNGPIVGTVTPANMRKQQPIRQDVEVFYGIPFAEPPVGDLRFKAPREFLKTWDDPVNMTTKKSMCVQTTGKGDEDCLYLNVYRPANATESSKLPVMAWIYGGGYVAGNALGYDGTALAAEHNSIVVTMNYRLGPLGFWGSPASFKEEGTTGNWGQLDQQQALKWIQKNIAGFGGDKDRVMIFGESAGAFSVMWHLAAPGSAGLFHAAILESGTSHTGAFFQQPDDAYKYYDWLAQEVLGCKDGSDLQCLRAAEATKFTLPKGIRFDPEAAPDWASPIFPIMPVGPVVDGVALPDVPLEVVRAGKHNKVPTIAGVNHDEGTAFVLALKALVPNVPVIPTEKSVEDTIYYVLQDEAAVKEAMQLYPVDEYASVYGEENLGFELAAEMIRDVIFHCPTMALAEALSDQGGDSYVYGFEMNPLFPKMIANINTGDIPGMNFGNFTVNQIGTFHSAEIPFVFKSFSDKPVSKKNPDLFDLYMGHPPRRRGDAYHEVSDKFSCMWANMASGGSPLDGGAVCPADPDLVEWGEYMGSDENPLGQYLHIGKKTTEMRKIREDNQYPDSEFPNTEICKFWDAHPIVFHNLRSDLTATTSTAVQVRYSFEYIWTLSALPLSGGDPRGVKRWIASHDSMKSAIAKVEYWDPLPEWSIRGTT</sequence>
<dbReference type="InterPro" id="IPR019819">
    <property type="entry name" value="Carboxylesterase_B_CS"/>
</dbReference>
<protein>
    <recommendedName>
        <fullName evidence="5">Carboxylesterase type B domain-containing protein</fullName>
    </recommendedName>
</protein>
<evidence type="ECO:0000256" key="3">
    <source>
        <dbReference type="SAM" id="MobiDB-lite"/>
    </source>
</evidence>
<evidence type="ECO:0000256" key="2">
    <source>
        <dbReference type="ARBA" id="ARBA00022801"/>
    </source>
</evidence>
<dbReference type="InterPro" id="IPR050309">
    <property type="entry name" value="Type-B_Carboxylest/Lipase"/>
</dbReference>
<dbReference type="InterPro" id="IPR019826">
    <property type="entry name" value="Carboxylesterase_B_AS"/>
</dbReference>
<dbReference type="Gene3D" id="3.40.50.1820">
    <property type="entry name" value="alpha/beta hydrolase"/>
    <property type="match status" value="1"/>
</dbReference>
<dbReference type="PANTHER" id="PTHR11559">
    <property type="entry name" value="CARBOXYLESTERASE"/>
    <property type="match status" value="1"/>
</dbReference>
<keyword evidence="7" id="KW-1185">Reference proteome</keyword>
<proteinExistence type="inferred from homology"/>
<comment type="caution">
    <text evidence="6">The sequence shown here is derived from an EMBL/GenBank/DDBJ whole genome shotgun (WGS) entry which is preliminary data.</text>
</comment>
<evidence type="ECO:0000313" key="6">
    <source>
        <dbReference type="EMBL" id="KAF4753095.1"/>
    </source>
</evidence>
<feature type="domain" description="Carboxylesterase type B" evidence="5">
    <location>
        <begin position="57"/>
        <end position="618"/>
    </location>
</feature>
<dbReference type="EMBL" id="JABANO010005667">
    <property type="protein sequence ID" value="KAF4753095.1"/>
    <property type="molecule type" value="Genomic_DNA"/>
</dbReference>
<dbReference type="PROSITE" id="PS00122">
    <property type="entry name" value="CARBOXYLESTERASE_B_1"/>
    <property type="match status" value="1"/>
</dbReference>
<feature type="compositionally biased region" description="Low complexity" evidence="3">
    <location>
        <begin position="40"/>
        <end position="54"/>
    </location>
</feature>
<reference evidence="6 7" key="1">
    <citation type="submission" date="2020-04" db="EMBL/GenBank/DDBJ databases">
        <title>Perkinsus olseni comparative genomics.</title>
        <authorList>
            <person name="Bogema D.R."/>
        </authorList>
    </citation>
    <scope>NUCLEOTIDE SEQUENCE [LARGE SCALE GENOMIC DNA]</scope>
    <source>
        <strain evidence="6 7">ATCC PRA-207</strain>
    </source>
</reference>
<keyword evidence="2" id="KW-0378">Hydrolase</keyword>
<evidence type="ECO:0000313" key="7">
    <source>
        <dbReference type="Proteomes" id="UP000553632"/>
    </source>
</evidence>
<keyword evidence="4" id="KW-0732">Signal</keyword>
<feature type="chain" id="PRO_5029586230" description="Carboxylesterase type B domain-containing protein" evidence="4">
    <location>
        <begin position="21"/>
        <end position="712"/>
    </location>
</feature>
<evidence type="ECO:0000259" key="5">
    <source>
        <dbReference type="Pfam" id="PF00135"/>
    </source>
</evidence>
<dbReference type="AlphaFoldDB" id="A0A7J6U6T4"/>
<dbReference type="SUPFAM" id="SSF53474">
    <property type="entry name" value="alpha/beta-Hydrolases"/>
    <property type="match status" value="1"/>
</dbReference>
<dbReference type="OMA" id="CENDGAF"/>
<dbReference type="Proteomes" id="UP000553632">
    <property type="component" value="Unassembled WGS sequence"/>
</dbReference>
<feature type="signal peptide" evidence="4">
    <location>
        <begin position="1"/>
        <end position="20"/>
    </location>
</feature>
<gene>
    <name evidence="6" type="ORF">FOZ63_021039</name>
</gene>
<dbReference type="PROSITE" id="PS00941">
    <property type="entry name" value="CARBOXYLESTERASE_B_2"/>
    <property type="match status" value="1"/>
</dbReference>
<feature type="region of interest" description="Disordered" evidence="3">
    <location>
        <begin position="31"/>
        <end position="64"/>
    </location>
</feature>
<accession>A0A7J6U6T4</accession>
<dbReference type="Pfam" id="PF00135">
    <property type="entry name" value="COesterase"/>
    <property type="match status" value="1"/>
</dbReference>
<dbReference type="GO" id="GO:0016787">
    <property type="term" value="F:hydrolase activity"/>
    <property type="evidence" value="ECO:0007669"/>
    <property type="project" value="UniProtKB-KW"/>
</dbReference>